<evidence type="ECO:0000313" key="4">
    <source>
        <dbReference type="Proteomes" id="UP000285569"/>
    </source>
</evidence>
<dbReference type="PANTHER" id="PTHR43037:SF1">
    <property type="entry name" value="BLL1128 PROTEIN"/>
    <property type="match status" value="1"/>
</dbReference>
<name>A0ABX9M8T6_9LEPT</name>
<comment type="caution">
    <text evidence="3">The sequence shown here is derived from an EMBL/GenBank/DDBJ whole genome shotgun (WGS) entry which is preliminary data.</text>
</comment>
<dbReference type="InterPro" id="IPR001375">
    <property type="entry name" value="Peptidase_S9_cat"/>
</dbReference>
<keyword evidence="1" id="KW-0732">Signal</keyword>
<gene>
    <name evidence="3" type="ORF">DLM77_00795</name>
</gene>
<sequence length="348" mass="39340">MAGDFGPSAISVFLAVLQFRKKSVELDRGIRKTMRNRSIYSKIIIFLIWIGISDCRLLRGNQMPLKDGSTYENIVINGKTRNYWFHVPKQPIGDRQKLPLILVLHGRLGNGKNILEDSKFNAVSDKEGFFVAYPDGYNRSWADGRGATPADREKIDDVLFLEKLIDHLSELFPIASDRIFIVGHSNGGFMTQRMLIEKSKRFRAGVSVASQISEFVLKNFEPQGNVSVAFINGTDDPTVPYYGGYVRDGGQILGVEDSVNRWLAWNSCSKNPKLETRDAKDDNTKLEIRSYDQCKGKTSVRLYKVIGGGHNWPGIERKIPFIGSLGTPTYELDTAEDIWSFFRSTWEP</sequence>
<dbReference type="GO" id="GO:0016787">
    <property type="term" value="F:hydrolase activity"/>
    <property type="evidence" value="ECO:0007669"/>
    <property type="project" value="UniProtKB-KW"/>
</dbReference>
<dbReference type="Proteomes" id="UP000285569">
    <property type="component" value="Unassembled WGS sequence"/>
</dbReference>
<reference evidence="3 4" key="2">
    <citation type="journal article" date="2020" name="Int. J. Syst. Evol. Microbiol.">
        <title>Leptospira yasudae sp. nov. and Leptospira stimsonii sp. nov., two new species of the pathogenic group isolated from environmental sources.</title>
        <authorList>
            <person name="Casanovas-Massana A."/>
            <person name="Hamond C."/>
            <person name="Santos L.A."/>
            <person name="de Oliveira D."/>
            <person name="Hacker K.P."/>
            <person name="Balassiano I."/>
            <person name="Costa F."/>
            <person name="Medeiros M.A."/>
            <person name="Reis M.G."/>
            <person name="Ko A.I."/>
            <person name="Wunder E.A."/>
        </authorList>
    </citation>
    <scope>NUCLEOTIDE SEQUENCE [LARGE SCALE GENOMIC DNA]</scope>
    <source>
        <strain evidence="3 4">B21</strain>
    </source>
</reference>
<keyword evidence="4" id="KW-1185">Reference proteome</keyword>
<evidence type="ECO:0000256" key="1">
    <source>
        <dbReference type="ARBA" id="ARBA00022729"/>
    </source>
</evidence>
<evidence type="ECO:0000259" key="2">
    <source>
        <dbReference type="Pfam" id="PF00326"/>
    </source>
</evidence>
<feature type="domain" description="Peptidase S9 prolyl oligopeptidase catalytic" evidence="2">
    <location>
        <begin position="151"/>
        <end position="210"/>
    </location>
</feature>
<dbReference type="SUPFAM" id="SSF53474">
    <property type="entry name" value="alpha/beta-Hydrolases"/>
    <property type="match status" value="1"/>
</dbReference>
<dbReference type="InterPro" id="IPR029058">
    <property type="entry name" value="AB_hydrolase_fold"/>
</dbReference>
<dbReference type="PANTHER" id="PTHR43037">
    <property type="entry name" value="UNNAMED PRODUCT-RELATED"/>
    <property type="match status" value="1"/>
</dbReference>
<dbReference type="Pfam" id="PF00326">
    <property type="entry name" value="Peptidase_S9"/>
    <property type="match status" value="1"/>
</dbReference>
<organism evidence="3 4">
    <name type="scientific">Leptospira yasudae</name>
    <dbReference type="NCBI Taxonomy" id="2202201"/>
    <lineage>
        <taxon>Bacteria</taxon>
        <taxon>Pseudomonadati</taxon>
        <taxon>Spirochaetota</taxon>
        <taxon>Spirochaetia</taxon>
        <taxon>Leptospirales</taxon>
        <taxon>Leptospiraceae</taxon>
        <taxon>Leptospira</taxon>
    </lineage>
</organism>
<reference evidence="4" key="1">
    <citation type="submission" date="2018-05" db="EMBL/GenBank/DDBJ databases">
        <title>Leptospira yasudae sp. nov. and Leptospira stimsonii sp. nov., two pathogenic species of the genus Leptospira isolated from environmental sources.</title>
        <authorList>
            <person name="Casanovas-Massana A."/>
            <person name="Hamond C."/>
            <person name="Santos L.A."/>
            <person name="Hacker K.P."/>
            <person name="Balassiano I."/>
            <person name="Medeiros M.A."/>
            <person name="Reis M.G."/>
            <person name="Ko A.I."/>
            <person name="Wunder E.A."/>
        </authorList>
    </citation>
    <scope>NUCLEOTIDE SEQUENCE [LARGE SCALE GENOMIC DNA]</scope>
    <source>
        <strain evidence="4">B21</strain>
    </source>
</reference>
<evidence type="ECO:0000313" key="3">
    <source>
        <dbReference type="EMBL" id="RHX82040.1"/>
    </source>
</evidence>
<keyword evidence="3" id="KW-0378">Hydrolase</keyword>
<protein>
    <submittedName>
        <fullName evidence="3">Alpha/beta hydrolase</fullName>
    </submittedName>
</protein>
<dbReference type="EMBL" id="QHCR01000001">
    <property type="protein sequence ID" value="RHX82040.1"/>
    <property type="molecule type" value="Genomic_DNA"/>
</dbReference>
<dbReference type="Gene3D" id="3.40.50.1820">
    <property type="entry name" value="alpha/beta hydrolase"/>
    <property type="match status" value="1"/>
</dbReference>
<dbReference type="InterPro" id="IPR050955">
    <property type="entry name" value="Plant_Biomass_Hydrol_Est"/>
</dbReference>
<accession>A0ABX9M8T6</accession>
<proteinExistence type="predicted"/>